<comment type="caution">
    <text evidence="2">The sequence shown here is derived from an EMBL/GenBank/DDBJ whole genome shotgun (WGS) entry which is preliminary data.</text>
</comment>
<dbReference type="PROSITE" id="PS51094">
    <property type="entry name" value="PTS_EIIA_TYPE_2"/>
    <property type="match status" value="1"/>
</dbReference>
<organism evidence="2 3">
    <name type="scientific">Shinella fusca</name>
    <dbReference type="NCBI Taxonomy" id="544480"/>
    <lineage>
        <taxon>Bacteria</taxon>
        <taxon>Pseudomonadati</taxon>
        <taxon>Pseudomonadota</taxon>
        <taxon>Alphaproteobacteria</taxon>
        <taxon>Hyphomicrobiales</taxon>
        <taxon>Rhizobiaceae</taxon>
        <taxon>Shinella</taxon>
    </lineage>
</organism>
<dbReference type="PANTHER" id="PTHR47738">
    <property type="entry name" value="PTS SYSTEM FRUCTOSE-LIKE EIIA COMPONENT-RELATED"/>
    <property type="match status" value="1"/>
</dbReference>
<dbReference type="Pfam" id="PF00359">
    <property type="entry name" value="PTS_EIIA_2"/>
    <property type="match status" value="1"/>
</dbReference>
<keyword evidence="3" id="KW-1185">Reference proteome</keyword>
<dbReference type="GO" id="GO:0030295">
    <property type="term" value="F:protein kinase activator activity"/>
    <property type="evidence" value="ECO:0007669"/>
    <property type="project" value="TreeGrafter"/>
</dbReference>
<dbReference type="SUPFAM" id="SSF55804">
    <property type="entry name" value="Phoshotransferase/anion transport protein"/>
    <property type="match status" value="1"/>
</dbReference>
<name>A0A7W7YZH7_9HYPH</name>
<dbReference type="PANTHER" id="PTHR47738:SF1">
    <property type="entry name" value="NITROGEN REGULATORY PROTEIN"/>
    <property type="match status" value="1"/>
</dbReference>
<sequence>MDNHAPFLAMDISLAAIVPHKEAAIALAADRLAEKAGMAYEDVKTALMGRGALRSTALGRGVAMPHAMARACSRPACALIGLATPVEFGAPDSIDVDVVLALIWPQSRIADFIRLSSLTSRILLDPVVVDAVRSAIGPDRIRNLFRARSRAFRSTNPSCAHTAGHVDGLPRL</sequence>
<evidence type="ECO:0000313" key="2">
    <source>
        <dbReference type="EMBL" id="MBB5045089.1"/>
    </source>
</evidence>
<protein>
    <submittedName>
        <fullName evidence="2">PTS system nitrogen regulatory IIA component</fullName>
    </submittedName>
</protein>
<gene>
    <name evidence="2" type="ORF">HNQ66_004517</name>
</gene>
<dbReference type="Gene3D" id="3.40.930.10">
    <property type="entry name" value="Mannitol-specific EII, Chain A"/>
    <property type="match status" value="1"/>
</dbReference>
<dbReference type="InterPro" id="IPR051541">
    <property type="entry name" value="PTS_SugarTrans_NitroReg"/>
</dbReference>
<dbReference type="InterPro" id="IPR002178">
    <property type="entry name" value="PTS_EIIA_type-2_dom"/>
</dbReference>
<dbReference type="EMBL" id="JACHIK010000026">
    <property type="protein sequence ID" value="MBB5045089.1"/>
    <property type="molecule type" value="Genomic_DNA"/>
</dbReference>
<evidence type="ECO:0000313" key="3">
    <source>
        <dbReference type="Proteomes" id="UP000535406"/>
    </source>
</evidence>
<dbReference type="RefSeq" id="WP_184146959.1">
    <property type="nucleotide sequence ID" value="NZ_JACHIK010000026.1"/>
</dbReference>
<evidence type="ECO:0000259" key="1">
    <source>
        <dbReference type="PROSITE" id="PS51094"/>
    </source>
</evidence>
<accession>A0A7W7YZH7</accession>
<dbReference type="Proteomes" id="UP000535406">
    <property type="component" value="Unassembled WGS sequence"/>
</dbReference>
<reference evidence="2 3" key="1">
    <citation type="submission" date="2020-08" db="EMBL/GenBank/DDBJ databases">
        <title>Genomic Encyclopedia of Type Strains, Phase IV (KMG-IV): sequencing the most valuable type-strain genomes for metagenomic binning, comparative biology and taxonomic classification.</title>
        <authorList>
            <person name="Goeker M."/>
        </authorList>
    </citation>
    <scope>NUCLEOTIDE SEQUENCE [LARGE SCALE GENOMIC DNA]</scope>
    <source>
        <strain evidence="2 3">DSM 21319</strain>
    </source>
</reference>
<feature type="domain" description="PTS EIIA type-2" evidence="1">
    <location>
        <begin position="5"/>
        <end position="148"/>
    </location>
</feature>
<proteinExistence type="predicted"/>
<dbReference type="InterPro" id="IPR016152">
    <property type="entry name" value="PTrfase/Anion_transptr"/>
</dbReference>
<dbReference type="AlphaFoldDB" id="A0A7W7YZH7"/>